<keyword evidence="2" id="KW-0732">Signal</keyword>
<organism evidence="4 5">
    <name type="scientific">Persicitalea jodogahamensis</name>
    <dbReference type="NCBI Taxonomy" id="402147"/>
    <lineage>
        <taxon>Bacteria</taxon>
        <taxon>Pseudomonadati</taxon>
        <taxon>Bacteroidota</taxon>
        <taxon>Cytophagia</taxon>
        <taxon>Cytophagales</taxon>
        <taxon>Spirosomataceae</taxon>
        <taxon>Persicitalea</taxon>
    </lineage>
</organism>
<dbReference type="InterPro" id="IPR047589">
    <property type="entry name" value="DUF11_rpt"/>
</dbReference>
<name>A0A8J3G9J2_9BACT</name>
<evidence type="ECO:0000313" key="5">
    <source>
        <dbReference type="Proteomes" id="UP000598271"/>
    </source>
</evidence>
<dbReference type="EMBL" id="BMXF01000002">
    <property type="protein sequence ID" value="GHB67270.1"/>
    <property type="molecule type" value="Genomic_DNA"/>
</dbReference>
<dbReference type="Pfam" id="PF01345">
    <property type="entry name" value="DUF11"/>
    <property type="match status" value="8"/>
</dbReference>
<dbReference type="InterPro" id="IPR051172">
    <property type="entry name" value="Chlamydia_OmcB"/>
</dbReference>
<feature type="domain" description="DUF11" evidence="3">
    <location>
        <begin position="613"/>
        <end position="738"/>
    </location>
</feature>
<evidence type="ECO:0000256" key="1">
    <source>
        <dbReference type="SAM" id="MobiDB-lite"/>
    </source>
</evidence>
<feature type="domain" description="DUF11" evidence="3">
    <location>
        <begin position="1010"/>
        <end position="1135"/>
    </location>
</feature>
<evidence type="ECO:0000313" key="4">
    <source>
        <dbReference type="EMBL" id="GHB67270.1"/>
    </source>
</evidence>
<feature type="domain" description="DUF11" evidence="3">
    <location>
        <begin position="876"/>
        <end position="1001"/>
    </location>
</feature>
<dbReference type="InterPro" id="IPR001434">
    <property type="entry name" value="OmcB-like_DUF11"/>
</dbReference>
<reference evidence="4 5" key="1">
    <citation type="journal article" date="2014" name="Int. J. Syst. Evol. Microbiol.">
        <title>Complete genome sequence of Corynebacterium casei LMG S-19264T (=DSM 44701T), isolated from a smear-ripened cheese.</title>
        <authorList>
            <consortium name="US DOE Joint Genome Institute (JGI-PGF)"/>
            <person name="Walter F."/>
            <person name="Albersmeier A."/>
            <person name="Kalinowski J."/>
            <person name="Ruckert C."/>
        </authorList>
    </citation>
    <scope>NUCLEOTIDE SEQUENCE [LARGE SCALE GENOMIC DNA]</scope>
    <source>
        <strain evidence="4 5">KCTC 12866</strain>
    </source>
</reference>
<feature type="domain" description="DUF11" evidence="3">
    <location>
        <begin position="345"/>
        <end position="470"/>
    </location>
</feature>
<feature type="domain" description="DUF11" evidence="3">
    <location>
        <begin position="479"/>
        <end position="604"/>
    </location>
</feature>
<feature type="domain" description="DUF11" evidence="3">
    <location>
        <begin position="213"/>
        <end position="319"/>
    </location>
</feature>
<feature type="region of interest" description="Disordered" evidence="1">
    <location>
        <begin position="314"/>
        <end position="336"/>
    </location>
</feature>
<feature type="domain" description="DUF11" evidence="3">
    <location>
        <begin position="747"/>
        <end position="867"/>
    </location>
</feature>
<protein>
    <recommendedName>
        <fullName evidence="3">DUF11 domain-containing protein</fullName>
    </recommendedName>
</protein>
<evidence type="ECO:0000259" key="3">
    <source>
        <dbReference type="Pfam" id="PF01345"/>
    </source>
</evidence>
<accession>A0A8J3G9J2</accession>
<feature type="signal peptide" evidence="2">
    <location>
        <begin position="1"/>
        <end position="25"/>
    </location>
</feature>
<dbReference type="NCBIfam" id="TIGR01451">
    <property type="entry name" value="B_ant_repeat"/>
    <property type="match status" value="8"/>
</dbReference>
<dbReference type="InterPro" id="IPR013783">
    <property type="entry name" value="Ig-like_fold"/>
</dbReference>
<evidence type="ECO:0000256" key="2">
    <source>
        <dbReference type="SAM" id="SignalP"/>
    </source>
</evidence>
<comment type="caution">
    <text evidence="4">The sequence shown here is derived from an EMBL/GenBank/DDBJ whole genome shotgun (WGS) entry which is preliminary data.</text>
</comment>
<keyword evidence="5" id="KW-1185">Reference proteome</keyword>
<dbReference type="Gene3D" id="2.60.40.10">
    <property type="entry name" value="Immunoglobulins"/>
    <property type="match status" value="4"/>
</dbReference>
<dbReference type="PANTHER" id="PTHR34819">
    <property type="entry name" value="LARGE CYSTEINE-RICH PERIPLASMIC PROTEIN OMCB"/>
    <property type="match status" value="1"/>
</dbReference>
<dbReference type="PANTHER" id="PTHR34819:SF3">
    <property type="entry name" value="CELL SURFACE PROTEIN"/>
    <property type="match status" value="1"/>
</dbReference>
<sequence length="1528" mass="152875">MRKSHYLKNLLSALVLILLATSVHAQLSTNTIKYQLTYEASSGRYTVWVVPDYSTPNAFNPDTDETGGTAQVTLKAPQAFDIVPGSVINIKGFWSEQPIKLNGGDFGLDPGFSYLVFGKDPSRTNYGPFAPNTPVALFSFLGNSCFGQIGILAKADPFVAAAAADPFSLNVEGSFYSRSGQPGNDTGTPTGGNQEPLEQFIDKLGPDTECRSDLMLTKMVDNATPNVGSNVVFTITVTNSGPGIATGVEVTDQLPSGYTFVSDDGATASTYNEITGLWTIGTILAGNSATLAITAQVNPTGVYLNYAQVSASNDLDIDSSPGNGPQTPDEDDDDQVTTVPVPVADLAITKTDGSATYTPGLPVTYTIVVSNAGPSDVTGATVADAIPASLTGVAWTSATAGTASVVSGGSGTGNNLSASVSIPAGAANTVTFTVTGTVSAATTGNLVNTATVAVPNGVIDPTPANNSATDTDTQNSVADLAITKTDGSATYTPGLPLTYTIVVSNAGPSNVIGATVADAIPASLTGVTWTSATAGTASVVSGGSGTGNALSAAVSIPAGAANTVTFTVTGTVSAATTGNLVNTATVTAPAGVTDNNQANNSATDTDTQNSVADLAITKTDGSATYTPGLPLTYTIVVSNAGPSNVTGATVADIIPASLTGVTWTSATAGTASVVTGATGNGNALSAAVSIPAGAANTVTFTVTGTVSPATTGDLVNTATVTAPAGVTDPTPANNSATDTDAQNSVADLAITKTDGSATYTPGTTTTYTIVVSNAGPSNVTGATVADNAPTGTTISSWTAAFAGGATGTASGSGNISQTVSLPSGGSITYTVAVAVPSGFTGNLVNTTTVTAPTGVTDNNQANNSATDTDTQNSVADLAITKTDGSATYTPGLPVTYTIVVSNAGPSNVTGATVADIIPASLTGVTWSSATAGTASMVSGGSGSGNALSAAVSIPAGAANTVTFTVTGTVSAATTGDLVNTATVTAPAGVTDNNQANNSATDTDAQNSVADLAITKTDGSATYTPGLPLTYTIVVSNAGPSNVIGATVADIIPVSLTGVTWSSATAGAASVVSGATGSGNALSAAVSIPAGAANTVTFTVTGTVSAATTGNLVNTATVTAPAGVTDNNQANNSATDTDAQNSIADLAIVKTLSIQRPEPGANVTFTLVVTNDGPSAETGVVVTDVLPAGFTYVSDNGAGAYTGGTWNIGAMTVGSTASLQIVATINATGSYVNTAVVSGDNTANDPNMANNTSTASLDAQILLPKVYLQGSLFGVTYSGGSTIDSLMRDDLRVKGLIPLISPYGFWNPTIPANTITADVLSTTGRNAIVDWVFVELRDATDPTVIVSSRSALLQRDGDIVDLDGVTPVPVRSPAGTTYYVAVRHRNHLAVMTEGAVTMTVAGTTVDFRKPSTPTFRKADQPIHQPQVDVLQGKAMWAGNSLRDNAVIYQGTSNDVNVLAQQVVGAPGNTNQLPFYILKGYQSGDINMNGEVVFQGTGNDVEFIYQNVIKNHPGNGLKDSFFVIQQQLPE</sequence>
<gene>
    <name evidence="4" type="ORF">GCM10007390_20720</name>
</gene>
<dbReference type="RefSeq" id="WP_189564377.1">
    <property type="nucleotide sequence ID" value="NZ_BMXF01000002.1"/>
</dbReference>
<proteinExistence type="predicted"/>
<feature type="domain" description="DUF11" evidence="3">
    <location>
        <begin position="1144"/>
        <end position="1255"/>
    </location>
</feature>
<dbReference type="Proteomes" id="UP000598271">
    <property type="component" value="Unassembled WGS sequence"/>
</dbReference>
<feature type="chain" id="PRO_5035266827" description="DUF11 domain-containing protein" evidence="2">
    <location>
        <begin position="26"/>
        <end position="1528"/>
    </location>
</feature>